<dbReference type="OrthoDB" id="3640at2759"/>
<dbReference type="PANTHER" id="PTHR12947">
    <property type="entry name" value="AMSH-LIKE PROTEASE"/>
    <property type="match status" value="1"/>
</dbReference>
<dbReference type="GO" id="GO:0016020">
    <property type="term" value="C:membrane"/>
    <property type="evidence" value="ECO:0007669"/>
    <property type="project" value="TreeGrafter"/>
</dbReference>
<evidence type="ECO:0000256" key="6">
    <source>
        <dbReference type="ARBA" id="ARBA00022801"/>
    </source>
</evidence>
<keyword evidence="4" id="KW-0479">Metal-binding</keyword>
<evidence type="ECO:0000256" key="8">
    <source>
        <dbReference type="ARBA" id="ARBA00023049"/>
    </source>
</evidence>
<keyword evidence="7" id="KW-0862">Zinc</keyword>
<feature type="region of interest" description="Disordered" evidence="10">
    <location>
        <begin position="231"/>
        <end position="300"/>
    </location>
</feature>
<keyword evidence="8" id="KW-0482">Metalloprotease</keyword>
<evidence type="ECO:0000313" key="13">
    <source>
        <dbReference type="Proteomes" id="UP000243723"/>
    </source>
</evidence>
<keyword evidence="9" id="KW-0175">Coiled coil</keyword>
<evidence type="ECO:0000313" key="12">
    <source>
        <dbReference type="EMBL" id="PSK54020.1"/>
    </source>
</evidence>
<protein>
    <submittedName>
        <fullName evidence="12">AMSH-like protease sst2</fullName>
    </submittedName>
</protein>
<keyword evidence="5" id="KW-0833">Ubl conjugation pathway</keyword>
<evidence type="ECO:0000256" key="9">
    <source>
        <dbReference type="SAM" id="Coils"/>
    </source>
</evidence>
<comment type="similarity">
    <text evidence="2">Belongs to the peptidase M67C family.</text>
</comment>
<gene>
    <name evidence="12" type="ORF">B9Z65_7826</name>
</gene>
<dbReference type="InterPro" id="IPR044098">
    <property type="entry name" value="STAMBP/STALP-like_MPN"/>
</dbReference>
<evidence type="ECO:0000256" key="4">
    <source>
        <dbReference type="ARBA" id="ARBA00022723"/>
    </source>
</evidence>
<dbReference type="SUPFAM" id="SSF102712">
    <property type="entry name" value="JAB1/MPN domain"/>
    <property type="match status" value="1"/>
</dbReference>
<dbReference type="GO" id="GO:0061578">
    <property type="term" value="F:K63-linked deubiquitinase activity"/>
    <property type="evidence" value="ECO:0007669"/>
    <property type="project" value="InterPro"/>
</dbReference>
<name>A0A2P8A0N3_9PEZI</name>
<dbReference type="FunFam" id="3.40.140.10:FF:000033">
    <property type="entry name" value="AMSH-like protease sst2"/>
    <property type="match status" value="1"/>
</dbReference>
<dbReference type="PROSITE" id="PS50249">
    <property type="entry name" value="MPN"/>
    <property type="match status" value="1"/>
</dbReference>
<comment type="cofactor">
    <cofactor evidence="1">
        <name>Zn(2+)</name>
        <dbReference type="ChEBI" id="CHEBI:29105"/>
    </cofactor>
</comment>
<feature type="coiled-coil region" evidence="9">
    <location>
        <begin position="186"/>
        <end position="213"/>
    </location>
</feature>
<evidence type="ECO:0000256" key="10">
    <source>
        <dbReference type="SAM" id="MobiDB-lite"/>
    </source>
</evidence>
<dbReference type="Proteomes" id="UP000243723">
    <property type="component" value="Unassembled WGS sequence"/>
</dbReference>
<dbReference type="GO" id="GO:0006508">
    <property type="term" value="P:proteolysis"/>
    <property type="evidence" value="ECO:0007669"/>
    <property type="project" value="UniProtKB-KW"/>
</dbReference>
<dbReference type="InterPro" id="IPR000555">
    <property type="entry name" value="JAMM/MPN+_dom"/>
</dbReference>
<keyword evidence="3 12" id="KW-0645">Protease</keyword>
<dbReference type="InterPro" id="IPR015063">
    <property type="entry name" value="USP8_dimer"/>
</dbReference>
<dbReference type="SMART" id="SM00232">
    <property type="entry name" value="JAB_MPN"/>
    <property type="match status" value="1"/>
</dbReference>
<dbReference type="InterPro" id="IPR037518">
    <property type="entry name" value="MPN"/>
</dbReference>
<accession>A0A2P8A0N3</accession>
<dbReference type="Pfam" id="PF08969">
    <property type="entry name" value="USP8_dimer"/>
    <property type="match status" value="1"/>
</dbReference>
<evidence type="ECO:0000256" key="2">
    <source>
        <dbReference type="ARBA" id="ARBA00010981"/>
    </source>
</evidence>
<comment type="caution">
    <text evidence="12">The sequence shown here is derived from an EMBL/GenBank/DDBJ whole genome shotgun (WGS) entry which is preliminary data.</text>
</comment>
<dbReference type="GO" id="GO:0005768">
    <property type="term" value="C:endosome"/>
    <property type="evidence" value="ECO:0007669"/>
    <property type="project" value="TreeGrafter"/>
</dbReference>
<keyword evidence="13" id="KW-1185">Reference proteome</keyword>
<feature type="domain" description="MPN" evidence="11">
    <location>
        <begin position="310"/>
        <end position="439"/>
    </location>
</feature>
<dbReference type="CDD" id="cd08066">
    <property type="entry name" value="MPN_AMSH_like"/>
    <property type="match status" value="1"/>
</dbReference>
<sequence length="487" mass="53913">MDRASVLRPKSVEEIVKEAQNFDHKTQYPLRIAIRTAQNILNQAANCERNGNLQDAYLFLYRHAEFCMSQIATHPDRKLPEFKPAVARITKEVKADLEKLEDLKPEVAKRYGRYQASLERIAAAREREKQQNQSTTRSGDSSRRGSRDFASTDDAVSAGYSQVLHAGEHSGLALKLAHRELKRRGIKRDSQDMRNEQREFDDLAQNIRDLGRRLDRTNIVESSQSYATTFAYPGVRGHQEAPSSSSALYSPSQLPPALPGKTPLSADTPPSLPPKAPTTSTMASAKPLDSSDYTFSSTAKTEGGAPLRPLFIPTELRPRFLSLASANTRNNLETCGILCGSLISNALFISHLVIPEQISTSDTCDTTEEGDNALFDYVDGQELMVCGWIHTHPTQTCFLSSRDLHTSVGYQVMLPESVAIVCAPSRNPDYGIFRLTDPPGKQTVLNCTQQGLFHPHAQSNLYTDALSPGHVSELKGLQFQVVDIRKG</sequence>
<dbReference type="Gene3D" id="1.20.58.80">
    <property type="entry name" value="Phosphotransferase system, lactose/cellobiose-type IIA subunit"/>
    <property type="match status" value="1"/>
</dbReference>
<keyword evidence="6" id="KW-0378">Hydrolase</keyword>
<dbReference type="PANTHER" id="PTHR12947:SF13">
    <property type="entry name" value="FI19924P1"/>
    <property type="match status" value="1"/>
</dbReference>
<evidence type="ECO:0000256" key="7">
    <source>
        <dbReference type="ARBA" id="ARBA00022833"/>
    </source>
</evidence>
<dbReference type="Pfam" id="PF01398">
    <property type="entry name" value="JAB"/>
    <property type="match status" value="1"/>
</dbReference>
<feature type="compositionally biased region" description="Polar residues" evidence="10">
    <location>
        <begin position="291"/>
        <end position="300"/>
    </location>
</feature>
<dbReference type="EMBL" id="NHZQ01000087">
    <property type="protein sequence ID" value="PSK54020.1"/>
    <property type="molecule type" value="Genomic_DNA"/>
</dbReference>
<evidence type="ECO:0000256" key="1">
    <source>
        <dbReference type="ARBA" id="ARBA00001947"/>
    </source>
</evidence>
<evidence type="ECO:0000256" key="5">
    <source>
        <dbReference type="ARBA" id="ARBA00022786"/>
    </source>
</evidence>
<dbReference type="GO" id="GO:0046872">
    <property type="term" value="F:metal ion binding"/>
    <property type="evidence" value="ECO:0007669"/>
    <property type="project" value="UniProtKB-KW"/>
</dbReference>
<dbReference type="AlphaFoldDB" id="A0A2P8A0N3"/>
<dbReference type="GO" id="GO:0070536">
    <property type="term" value="P:protein K63-linked deubiquitination"/>
    <property type="evidence" value="ECO:0007669"/>
    <property type="project" value="InterPro"/>
</dbReference>
<feature type="compositionally biased region" description="Low complexity" evidence="10">
    <location>
        <begin position="241"/>
        <end position="252"/>
    </location>
</feature>
<dbReference type="STRING" id="40998.A0A2P8A0N3"/>
<dbReference type="GO" id="GO:0140492">
    <property type="term" value="F:metal-dependent deubiquitinase activity"/>
    <property type="evidence" value="ECO:0007669"/>
    <property type="project" value="InterPro"/>
</dbReference>
<evidence type="ECO:0000259" key="11">
    <source>
        <dbReference type="PROSITE" id="PS50249"/>
    </source>
</evidence>
<dbReference type="Gene3D" id="3.40.140.10">
    <property type="entry name" value="Cytidine Deaminase, domain 2"/>
    <property type="match status" value="1"/>
</dbReference>
<feature type="region of interest" description="Disordered" evidence="10">
    <location>
        <begin position="125"/>
        <end position="151"/>
    </location>
</feature>
<reference evidence="12 13" key="1">
    <citation type="submission" date="2017-05" db="EMBL/GenBank/DDBJ databases">
        <title>Draft genome sequence of Elsinoe australis.</title>
        <authorList>
            <person name="Cheng Q."/>
        </authorList>
    </citation>
    <scope>NUCLEOTIDE SEQUENCE [LARGE SCALE GENOMIC DNA]</scope>
    <source>
        <strain evidence="12 13">NL1</strain>
    </source>
</reference>
<organism evidence="12 13">
    <name type="scientific">Elsinoe australis</name>
    <dbReference type="NCBI Taxonomy" id="40998"/>
    <lineage>
        <taxon>Eukaryota</taxon>
        <taxon>Fungi</taxon>
        <taxon>Dikarya</taxon>
        <taxon>Ascomycota</taxon>
        <taxon>Pezizomycotina</taxon>
        <taxon>Dothideomycetes</taxon>
        <taxon>Dothideomycetidae</taxon>
        <taxon>Myriangiales</taxon>
        <taxon>Elsinoaceae</taxon>
        <taxon>Elsinoe</taxon>
    </lineage>
</organism>
<evidence type="ECO:0000256" key="3">
    <source>
        <dbReference type="ARBA" id="ARBA00022670"/>
    </source>
</evidence>
<proteinExistence type="inferred from homology"/>